<evidence type="ECO:0000313" key="3">
    <source>
        <dbReference type="Proteomes" id="UP000775213"/>
    </source>
</evidence>
<accession>A0AAV7GG97</accession>
<dbReference type="SUPFAM" id="SSF52777">
    <property type="entry name" value="CoA-dependent acyltransferases"/>
    <property type="match status" value="1"/>
</dbReference>
<evidence type="ECO:0000313" key="2">
    <source>
        <dbReference type="EMBL" id="KAH0454884.1"/>
    </source>
</evidence>
<dbReference type="Pfam" id="PF02458">
    <property type="entry name" value="Transferase"/>
    <property type="match status" value="1"/>
</dbReference>
<evidence type="ECO:0008006" key="4">
    <source>
        <dbReference type="Google" id="ProtNLM"/>
    </source>
</evidence>
<protein>
    <recommendedName>
        <fullName evidence="4">Acetyltransferase</fullName>
    </recommendedName>
</protein>
<reference evidence="2 3" key="1">
    <citation type="journal article" date="2021" name="Hortic Res">
        <title>Chromosome-scale assembly of the Dendrobium chrysotoxum genome enhances the understanding of orchid evolution.</title>
        <authorList>
            <person name="Zhang Y."/>
            <person name="Zhang G.Q."/>
            <person name="Zhang D."/>
            <person name="Liu X.D."/>
            <person name="Xu X.Y."/>
            <person name="Sun W.H."/>
            <person name="Yu X."/>
            <person name="Zhu X."/>
            <person name="Wang Z.W."/>
            <person name="Zhao X."/>
            <person name="Zhong W.Y."/>
            <person name="Chen H."/>
            <person name="Yin W.L."/>
            <person name="Huang T."/>
            <person name="Niu S.C."/>
            <person name="Liu Z.J."/>
        </authorList>
    </citation>
    <scope>NUCLEOTIDE SEQUENCE [LARGE SCALE GENOMIC DNA]</scope>
    <source>
        <strain evidence="2">Lindl</strain>
    </source>
</reference>
<dbReference type="PANTHER" id="PTHR31896:SF64">
    <property type="entry name" value="TRICHOTHECENE 3-O-ACETYLTRANSFERASE"/>
    <property type="match status" value="1"/>
</dbReference>
<dbReference type="InterPro" id="IPR023213">
    <property type="entry name" value="CAT-like_dom_sf"/>
</dbReference>
<evidence type="ECO:0000256" key="1">
    <source>
        <dbReference type="ARBA" id="ARBA00022679"/>
    </source>
</evidence>
<dbReference type="InterPro" id="IPR051283">
    <property type="entry name" value="Sec_Metabolite_Acyltrans"/>
</dbReference>
<dbReference type="Gene3D" id="3.30.559.10">
    <property type="entry name" value="Chloramphenicol acetyltransferase-like domain"/>
    <property type="match status" value="2"/>
</dbReference>
<keyword evidence="1" id="KW-0808">Transferase</keyword>
<dbReference type="PANTHER" id="PTHR31896">
    <property type="entry name" value="FAMILY REGULATORY PROTEIN, PUTATIVE (AFU_ORTHOLOGUE AFUA_3G14730)-RELATED"/>
    <property type="match status" value="1"/>
</dbReference>
<name>A0AAV7GG97_DENCH</name>
<organism evidence="2 3">
    <name type="scientific">Dendrobium chrysotoxum</name>
    <name type="common">Orchid</name>
    <dbReference type="NCBI Taxonomy" id="161865"/>
    <lineage>
        <taxon>Eukaryota</taxon>
        <taxon>Viridiplantae</taxon>
        <taxon>Streptophyta</taxon>
        <taxon>Embryophyta</taxon>
        <taxon>Tracheophyta</taxon>
        <taxon>Spermatophyta</taxon>
        <taxon>Magnoliopsida</taxon>
        <taxon>Liliopsida</taxon>
        <taxon>Asparagales</taxon>
        <taxon>Orchidaceae</taxon>
        <taxon>Epidendroideae</taxon>
        <taxon>Malaxideae</taxon>
        <taxon>Dendrobiinae</taxon>
        <taxon>Dendrobium</taxon>
    </lineage>
</organism>
<dbReference type="GO" id="GO:0016740">
    <property type="term" value="F:transferase activity"/>
    <property type="evidence" value="ECO:0007669"/>
    <property type="project" value="UniProtKB-KW"/>
</dbReference>
<dbReference type="EMBL" id="JAGFBR010000015">
    <property type="protein sequence ID" value="KAH0454884.1"/>
    <property type="molecule type" value="Genomic_DNA"/>
</dbReference>
<gene>
    <name evidence="2" type="ORF">IEQ34_016808</name>
</gene>
<keyword evidence="3" id="KW-1185">Reference proteome</keyword>
<dbReference type="Proteomes" id="UP000775213">
    <property type="component" value="Unassembled WGS sequence"/>
</dbReference>
<comment type="caution">
    <text evidence="2">The sequence shown here is derived from an EMBL/GenBank/DDBJ whole genome shotgun (WGS) entry which is preliminary data.</text>
</comment>
<proteinExistence type="predicted"/>
<sequence>MSPSLSTSPTSAATTIINSNSLQLPATKCPLVQPITKCTVLPDRKSTQSDLKLSVSDLPMLSCYYIQKGLFFPPPHIPIHRLFSLLTRSLSRALSFFPGLAGKLTTNPDDGRIFISCNDVGVEFIHAAAPSLSLQLLLRPSHDVPMEVQSLFALNGAVSYDGHFRPLAAFQFTELGDGAVFIGCTANHAVVDGTSFWNFFNAWAELCRSPATTTISRPPDLRRNFFGDSTAVILFPGGAGPEVTFSVGAPLRERIFSFTNAAVRELKSRANRWERDNAELYGKRIHDKKLIAEGEEISSFQSLCAQMWRSVTRARKHLRPEALTTFRMAVNCRHRIFPPIDKFYFGNAIQSLPTTAKVGDVAESELWWAAELLHRNVAAHWDEKIRKGVADWETAPRCFPLGNPDGAGITMGSSPRFPMYEGNDFGWGGPVAVRSGKANKFDGKFSAFPGRYGGGSVDIEVCLAPETMAALLEDEEFMYYVSKGFEGEAVDAK</sequence>
<dbReference type="AlphaFoldDB" id="A0AAV7GG97"/>